<comment type="caution">
    <text evidence="2">The sequence shown here is derived from an EMBL/GenBank/DDBJ whole genome shotgun (WGS) entry which is preliminary data.</text>
</comment>
<organism evidence="2 3">
    <name type="scientific">Candidatus Nomurabacteria bacterium RIFCSPLOWO2_01_FULL_33_17</name>
    <dbReference type="NCBI Taxonomy" id="1801764"/>
    <lineage>
        <taxon>Bacteria</taxon>
        <taxon>Candidatus Nomuraibacteriota</taxon>
    </lineage>
</organism>
<keyword evidence="1" id="KW-1133">Transmembrane helix</keyword>
<keyword evidence="1" id="KW-0812">Transmembrane</keyword>
<dbReference type="Proteomes" id="UP000178184">
    <property type="component" value="Unassembled WGS sequence"/>
</dbReference>
<keyword evidence="1" id="KW-0472">Membrane</keyword>
<evidence type="ECO:0000256" key="1">
    <source>
        <dbReference type="SAM" id="Phobius"/>
    </source>
</evidence>
<feature type="transmembrane region" description="Helical" evidence="1">
    <location>
        <begin position="20"/>
        <end position="45"/>
    </location>
</feature>
<dbReference type="STRING" id="1801764.A2903_01635"/>
<dbReference type="AlphaFoldDB" id="A0A1F6WQM6"/>
<evidence type="ECO:0000313" key="2">
    <source>
        <dbReference type="EMBL" id="OGI84171.1"/>
    </source>
</evidence>
<dbReference type="EMBL" id="MFUO01000008">
    <property type="protein sequence ID" value="OGI84171.1"/>
    <property type="molecule type" value="Genomic_DNA"/>
</dbReference>
<reference evidence="2 3" key="1">
    <citation type="journal article" date="2016" name="Nat. Commun.">
        <title>Thousands of microbial genomes shed light on interconnected biogeochemical processes in an aquifer system.</title>
        <authorList>
            <person name="Anantharaman K."/>
            <person name="Brown C.T."/>
            <person name="Hug L.A."/>
            <person name="Sharon I."/>
            <person name="Castelle C.J."/>
            <person name="Probst A.J."/>
            <person name="Thomas B.C."/>
            <person name="Singh A."/>
            <person name="Wilkins M.J."/>
            <person name="Karaoz U."/>
            <person name="Brodie E.L."/>
            <person name="Williams K.H."/>
            <person name="Hubbard S.S."/>
            <person name="Banfield J.F."/>
        </authorList>
    </citation>
    <scope>NUCLEOTIDE SEQUENCE [LARGE SCALE GENOMIC DNA]</scope>
</reference>
<name>A0A1F6WQM6_9BACT</name>
<gene>
    <name evidence="2" type="ORF">A2903_01635</name>
</gene>
<evidence type="ECO:0000313" key="3">
    <source>
        <dbReference type="Proteomes" id="UP000178184"/>
    </source>
</evidence>
<sequence length="175" mass="19077">MKINFLKNKNNKGMSTMEIVVYVSIITLCVGILVRVMAGTFAVFVKTRSIQALTQAGSSGLERMTYIIRNSTSFSASGNTFGVNPSIISLDYTDQDGNPHTYIYTITNSRLNEQIDGGTITYLNGPNQTVTNFTVNQLTAGTYSGANIIMTLEDNRINPAKSATFTTTVLMRGAY</sequence>
<proteinExistence type="predicted"/>
<evidence type="ECO:0008006" key="4">
    <source>
        <dbReference type="Google" id="ProtNLM"/>
    </source>
</evidence>
<protein>
    <recommendedName>
        <fullName evidence="4">Type 4 fimbrial biogenesis protein PilX N-terminal domain-containing protein</fullName>
    </recommendedName>
</protein>
<accession>A0A1F6WQM6</accession>